<dbReference type="InterPro" id="IPR050300">
    <property type="entry name" value="GDXG_lipolytic_enzyme"/>
</dbReference>
<dbReference type="Proteomes" id="UP000054383">
    <property type="component" value="Unassembled WGS sequence"/>
</dbReference>
<dbReference type="SUPFAM" id="SSF53474">
    <property type="entry name" value="alpha/beta-Hydrolases"/>
    <property type="match status" value="1"/>
</dbReference>
<sequence>MALNIEYLRTKLLITLLRLISWITDILPAHRDRLHSQNSYNNHTRQRIRIPSRDKHRSIKADLYLPATPNQTLANSQAVLLNWHGSGFIFPALGSDALFCARVACETGVAVLDADYRKAPETPFPGAVEDVEDVLRWAADTTTTMKQPKGAKMIVSGFSSGANLALVAGSAVRKTVFLQEESRQKLAAVLAFYPIVDMTLAPEAKRAPRGGEDSGGSAAPPHIARMFKACYLPDPGTYTDVRASPGLADAVDFPSTVAIVTCDGDKLAPEAMALAEKLKMDNRKKVVGEMVRGVAHGFDKGTEKGSIEWQRREEMYALAVRTIKEVLRDD</sequence>
<dbReference type="Pfam" id="PF07859">
    <property type="entry name" value="Abhydrolase_3"/>
    <property type="match status" value="1"/>
</dbReference>
<dbReference type="InterPro" id="IPR013094">
    <property type="entry name" value="AB_hydrolase_3"/>
</dbReference>
<keyword evidence="1" id="KW-0378">Hydrolase</keyword>
<keyword evidence="4" id="KW-1185">Reference proteome</keyword>
<dbReference type="OrthoDB" id="408631at2759"/>
<dbReference type="InterPro" id="IPR029058">
    <property type="entry name" value="AB_hydrolase_fold"/>
</dbReference>
<proteinExistence type="predicted"/>
<accession>A0A0U1LSG8</accession>
<dbReference type="AlphaFoldDB" id="A0A0U1LSG8"/>
<dbReference type="EMBL" id="CVMT01000002">
    <property type="protein sequence ID" value="CRG86328.1"/>
    <property type="molecule type" value="Genomic_DNA"/>
</dbReference>
<reference evidence="3 4" key="1">
    <citation type="submission" date="2015-04" db="EMBL/GenBank/DDBJ databases">
        <authorList>
            <person name="Syromyatnikov M.Y."/>
            <person name="Popov V.N."/>
        </authorList>
    </citation>
    <scope>NUCLEOTIDE SEQUENCE [LARGE SCALE GENOMIC DNA]</scope>
    <source>
        <strain evidence="3">WF-38-12</strain>
    </source>
</reference>
<dbReference type="Gene3D" id="3.40.50.1820">
    <property type="entry name" value="alpha/beta hydrolase"/>
    <property type="match status" value="1"/>
</dbReference>
<dbReference type="PANTHER" id="PTHR48081:SF8">
    <property type="entry name" value="ALPHA_BETA HYDROLASE FOLD-3 DOMAIN-CONTAINING PROTEIN-RELATED"/>
    <property type="match status" value="1"/>
</dbReference>
<dbReference type="GO" id="GO:0016787">
    <property type="term" value="F:hydrolase activity"/>
    <property type="evidence" value="ECO:0007669"/>
    <property type="project" value="UniProtKB-KW"/>
</dbReference>
<name>A0A0U1LSG8_TALIS</name>
<evidence type="ECO:0000313" key="3">
    <source>
        <dbReference type="EMBL" id="CRG86328.1"/>
    </source>
</evidence>
<dbReference type="PANTHER" id="PTHR48081">
    <property type="entry name" value="AB HYDROLASE SUPERFAMILY PROTEIN C4A8.06C"/>
    <property type="match status" value="1"/>
</dbReference>
<evidence type="ECO:0000256" key="1">
    <source>
        <dbReference type="ARBA" id="ARBA00022801"/>
    </source>
</evidence>
<gene>
    <name evidence="3" type="ORF">PISL3812_03333</name>
</gene>
<dbReference type="OMA" id="SERMERC"/>
<organism evidence="3 4">
    <name type="scientific">Talaromyces islandicus</name>
    <name type="common">Penicillium islandicum</name>
    <dbReference type="NCBI Taxonomy" id="28573"/>
    <lineage>
        <taxon>Eukaryota</taxon>
        <taxon>Fungi</taxon>
        <taxon>Dikarya</taxon>
        <taxon>Ascomycota</taxon>
        <taxon>Pezizomycotina</taxon>
        <taxon>Eurotiomycetes</taxon>
        <taxon>Eurotiomycetidae</taxon>
        <taxon>Eurotiales</taxon>
        <taxon>Trichocomaceae</taxon>
        <taxon>Talaromyces</taxon>
        <taxon>Talaromyces sect. Islandici</taxon>
    </lineage>
</organism>
<evidence type="ECO:0000259" key="2">
    <source>
        <dbReference type="Pfam" id="PF07859"/>
    </source>
</evidence>
<feature type="domain" description="Alpha/beta hydrolase fold-3" evidence="2">
    <location>
        <begin position="81"/>
        <end position="298"/>
    </location>
</feature>
<evidence type="ECO:0000313" key="4">
    <source>
        <dbReference type="Proteomes" id="UP000054383"/>
    </source>
</evidence>
<dbReference type="STRING" id="28573.A0A0U1LSG8"/>
<protein>
    <recommendedName>
        <fullName evidence="2">Alpha/beta hydrolase fold-3 domain-containing protein</fullName>
    </recommendedName>
</protein>